<organism evidence="2 3">
    <name type="scientific">Cuscuta campestris</name>
    <dbReference type="NCBI Taxonomy" id="132261"/>
    <lineage>
        <taxon>Eukaryota</taxon>
        <taxon>Viridiplantae</taxon>
        <taxon>Streptophyta</taxon>
        <taxon>Embryophyta</taxon>
        <taxon>Tracheophyta</taxon>
        <taxon>Spermatophyta</taxon>
        <taxon>Magnoliopsida</taxon>
        <taxon>eudicotyledons</taxon>
        <taxon>Gunneridae</taxon>
        <taxon>Pentapetalae</taxon>
        <taxon>asterids</taxon>
        <taxon>lamiids</taxon>
        <taxon>Solanales</taxon>
        <taxon>Convolvulaceae</taxon>
        <taxon>Cuscuteae</taxon>
        <taxon>Cuscuta</taxon>
        <taxon>Cuscuta subgen. Grammica</taxon>
        <taxon>Cuscuta sect. Cleistogrammica</taxon>
    </lineage>
</organism>
<dbReference type="EMBL" id="OOIL02002239">
    <property type="protein sequence ID" value="VFQ81309.1"/>
    <property type="molecule type" value="Genomic_DNA"/>
</dbReference>
<evidence type="ECO:0000313" key="2">
    <source>
        <dbReference type="EMBL" id="VFQ81309.1"/>
    </source>
</evidence>
<evidence type="ECO:0000256" key="1">
    <source>
        <dbReference type="SAM" id="MobiDB-lite"/>
    </source>
</evidence>
<name>A0A484LYG5_9ASTE</name>
<accession>A0A484LYG5</accession>
<feature type="compositionally biased region" description="Basic and acidic residues" evidence="1">
    <location>
        <begin position="149"/>
        <end position="161"/>
    </location>
</feature>
<sequence>MHPARREEERLLGKRCDGVDEERRRAAANRLIQTIPSQLCCSPWTGVGPLRLRLDLQLLARGDLQFRPKPGRPTPTTRIRALRVHTRKHNDSKTGCARGSSPREQLPDRPDPARSRPPDPESQEPEPEQQRIQRARPTVSPQRVPSFVVRREPSAGGERDAAAGSGDPPYVVVAVIGFKEKEN</sequence>
<evidence type="ECO:0000313" key="3">
    <source>
        <dbReference type="Proteomes" id="UP000595140"/>
    </source>
</evidence>
<keyword evidence="3" id="KW-1185">Reference proteome</keyword>
<reference evidence="2 3" key="1">
    <citation type="submission" date="2018-04" db="EMBL/GenBank/DDBJ databases">
        <authorList>
            <person name="Vogel A."/>
        </authorList>
    </citation>
    <scope>NUCLEOTIDE SEQUENCE [LARGE SCALE GENOMIC DNA]</scope>
</reference>
<feature type="region of interest" description="Disordered" evidence="1">
    <location>
        <begin position="83"/>
        <end position="169"/>
    </location>
</feature>
<proteinExistence type="predicted"/>
<protein>
    <submittedName>
        <fullName evidence="2">Uncharacterized protein</fullName>
    </submittedName>
</protein>
<dbReference type="Proteomes" id="UP000595140">
    <property type="component" value="Unassembled WGS sequence"/>
</dbReference>
<gene>
    <name evidence="2" type="ORF">CCAM_LOCUS23085</name>
</gene>
<feature type="compositionally biased region" description="Basic and acidic residues" evidence="1">
    <location>
        <begin position="105"/>
        <end position="119"/>
    </location>
</feature>
<dbReference type="AlphaFoldDB" id="A0A484LYG5"/>